<evidence type="ECO:0000256" key="6">
    <source>
        <dbReference type="ARBA" id="ARBA00022723"/>
    </source>
</evidence>
<dbReference type="Proteomes" id="UP000003163">
    <property type="component" value="Unassembled WGS sequence"/>
</dbReference>
<evidence type="ECO:0000256" key="12">
    <source>
        <dbReference type="ARBA" id="ARBA00023136"/>
    </source>
</evidence>
<evidence type="ECO:0000256" key="9">
    <source>
        <dbReference type="ARBA" id="ARBA00022963"/>
    </source>
</evidence>
<dbReference type="PANTHER" id="PTHR45792:SF8">
    <property type="entry name" value="DIACYLGLYCEROL LIPASE-ALPHA"/>
    <property type="match status" value="1"/>
</dbReference>
<comment type="caution">
    <text evidence="17">The sequence shown here is derived from an EMBL/GenBank/DDBJ whole genome shotgun (WGS) entry which is preliminary data.</text>
</comment>
<evidence type="ECO:0000256" key="14">
    <source>
        <dbReference type="ARBA" id="ARBA00026104"/>
    </source>
</evidence>
<protein>
    <recommendedName>
        <fullName evidence="14">sn-1-specific diacylglycerol lipase</fullName>
        <ecNumber evidence="14">3.1.1.116</ecNumber>
    </recommendedName>
</protein>
<dbReference type="EC" id="3.1.1.116" evidence="14"/>
<evidence type="ECO:0000256" key="4">
    <source>
        <dbReference type="ARBA" id="ARBA00022553"/>
    </source>
</evidence>
<keyword evidence="12" id="KW-0472">Membrane</keyword>
<dbReference type="HOGENOM" id="CLU_395349_0_0_1"/>
<dbReference type="VEuPathDB" id="MicrosporidiaDB:EDEG_00867"/>
<organism evidence="17 18">
    <name type="scientific">Edhazardia aedis (strain USNM 41457)</name>
    <name type="common">Microsporidian parasite</name>
    <dbReference type="NCBI Taxonomy" id="1003232"/>
    <lineage>
        <taxon>Eukaryota</taxon>
        <taxon>Fungi</taxon>
        <taxon>Fungi incertae sedis</taxon>
        <taxon>Microsporidia</taxon>
        <taxon>Edhazardia</taxon>
    </lineage>
</organism>
<evidence type="ECO:0000313" key="17">
    <source>
        <dbReference type="EMBL" id="EJW05032.1"/>
    </source>
</evidence>
<comment type="cofactor">
    <cofactor evidence="1">
        <name>Ca(2+)</name>
        <dbReference type="ChEBI" id="CHEBI:29108"/>
    </cofactor>
</comment>
<dbReference type="Pfam" id="PF01764">
    <property type="entry name" value="Lipase_3"/>
    <property type="match status" value="1"/>
</dbReference>
<evidence type="ECO:0000313" key="18">
    <source>
        <dbReference type="Proteomes" id="UP000003163"/>
    </source>
</evidence>
<evidence type="ECO:0000256" key="2">
    <source>
        <dbReference type="ARBA" id="ARBA00004651"/>
    </source>
</evidence>
<proteinExistence type="predicted"/>
<evidence type="ECO:0000256" key="8">
    <source>
        <dbReference type="ARBA" id="ARBA00022837"/>
    </source>
</evidence>
<keyword evidence="8" id="KW-0106">Calcium</keyword>
<evidence type="ECO:0000259" key="16">
    <source>
        <dbReference type="Pfam" id="PF01764"/>
    </source>
</evidence>
<evidence type="ECO:0000256" key="1">
    <source>
        <dbReference type="ARBA" id="ARBA00001913"/>
    </source>
</evidence>
<dbReference type="InParanoid" id="J9DUR2"/>
<dbReference type="OrthoDB" id="438440at2759"/>
<dbReference type="CDD" id="cd00519">
    <property type="entry name" value="Lipase_3"/>
    <property type="match status" value="1"/>
</dbReference>
<keyword evidence="11" id="KW-0443">Lipid metabolism</keyword>
<evidence type="ECO:0000256" key="13">
    <source>
        <dbReference type="ARBA" id="ARBA00024531"/>
    </source>
</evidence>
<keyword evidence="4" id="KW-0597">Phosphoprotein</keyword>
<comment type="catalytic activity">
    <reaction evidence="13">
        <text>a 1,2-diacyl-sn-glycerol + H2O = a 2-acylglycerol + a fatty acid + H(+)</text>
        <dbReference type="Rhea" id="RHEA:33275"/>
        <dbReference type="ChEBI" id="CHEBI:15377"/>
        <dbReference type="ChEBI" id="CHEBI:15378"/>
        <dbReference type="ChEBI" id="CHEBI:17389"/>
        <dbReference type="ChEBI" id="CHEBI:17815"/>
        <dbReference type="ChEBI" id="CHEBI:28868"/>
        <dbReference type="EC" id="3.1.1.116"/>
    </reaction>
    <physiologicalReaction direction="left-to-right" evidence="13">
        <dbReference type="Rhea" id="RHEA:33276"/>
    </physiologicalReaction>
</comment>
<feature type="region of interest" description="Disordered" evidence="15">
    <location>
        <begin position="52"/>
        <end position="81"/>
    </location>
</feature>
<dbReference type="GO" id="GO:0005886">
    <property type="term" value="C:plasma membrane"/>
    <property type="evidence" value="ECO:0007669"/>
    <property type="project" value="UniProtKB-SubCell"/>
</dbReference>
<dbReference type="EMBL" id="AFBI03000011">
    <property type="protein sequence ID" value="EJW05032.1"/>
    <property type="molecule type" value="Genomic_DNA"/>
</dbReference>
<evidence type="ECO:0000256" key="11">
    <source>
        <dbReference type="ARBA" id="ARBA00023098"/>
    </source>
</evidence>
<dbReference type="SUPFAM" id="SSF53474">
    <property type="entry name" value="alpha/beta-Hydrolases"/>
    <property type="match status" value="1"/>
</dbReference>
<evidence type="ECO:0000256" key="7">
    <source>
        <dbReference type="ARBA" id="ARBA00022801"/>
    </source>
</evidence>
<gene>
    <name evidence="17" type="ORF">EDEG_00867</name>
</gene>
<name>J9DUR2_EDHAE</name>
<comment type="subcellular location">
    <subcellularLocation>
        <location evidence="2">Cell membrane</location>
        <topology evidence="2">Multi-pass membrane protein</topology>
    </subcellularLocation>
</comment>
<reference evidence="17 18" key="1">
    <citation type="submission" date="2011-08" db="EMBL/GenBank/DDBJ databases">
        <authorList>
            <person name="Liu Z.J."/>
            <person name="Shi F.L."/>
            <person name="Lu J.Q."/>
            <person name="Li M."/>
            <person name="Wang Z.L."/>
        </authorList>
    </citation>
    <scope>NUCLEOTIDE SEQUENCE [LARGE SCALE GENOMIC DNA]</scope>
    <source>
        <strain evidence="17 18">USNM 41457</strain>
    </source>
</reference>
<sequence>MFQNDKNQTATEISSEKKLENDILVDDNKIKSKFVGEIFKEKDVEGEVNDLLYPNDRKNHTGNNDNKPPNAEIDSVESKNSFTENTSFDGIIRKESLNEKIDDLIANFTIDELDSDFFIPKDFSYESFCEFLPNNSLYPNYTSNIPNNNITNSIDVPKTKHVFEPVKNISPNDKEDFNHSDIIDLHISEKHKYSDFLNDNGIKDTIDSGFSSPKDANLSEDKFGCYENHNRVQSYFNPNREIQYIKSETFVDKTQINMEASELKPLTSNENKKPLSYETHAKHMCKEANAYPLKNTKDFYTRSIRNLFIDNEHISDNQNNVSTLKTNRSLSINNSEDNLEILTDDLHSDSISPNIKSPVYQYSILNKQWFEYYLNKFYYAISSYSNPIMLKFVPIRREVSNKIHNDERKILEMINKDRSQLLSYHKEDVHDSVPNVIFYDEIENEIVVSFRGTQSHKDALKDLDCEYIRFFSGFGHSGFIKQATKFVKHQLNLLKYFCDKKKTKNVLLCGQSLGGAIATIIYIIITEKNLMESYNFRVISFSAPPTLSENICQNLYPNITNIVYGHDIVPRLSFGSGLDFKYTCISMNNSKKDAGNYQNRYSIIKKYLYKNDLYPKLYIPGKIFHLKKSYQGKDESGWFFNNDADSIIVVAEVEYPFFGYINVHLKTIIHHMFSSTINAFNDGIKQAKKREVTKNVK</sequence>
<dbReference type="InterPro" id="IPR002921">
    <property type="entry name" value="Fungal_lipase-type"/>
</dbReference>
<evidence type="ECO:0000256" key="5">
    <source>
        <dbReference type="ARBA" id="ARBA00022692"/>
    </source>
</evidence>
<keyword evidence="10" id="KW-1133">Transmembrane helix</keyword>
<keyword evidence="7" id="KW-0378">Hydrolase</keyword>
<keyword evidence="6" id="KW-0479">Metal-binding</keyword>
<keyword evidence="5" id="KW-0812">Transmembrane</keyword>
<dbReference type="PANTHER" id="PTHR45792">
    <property type="entry name" value="DIACYLGLYCEROL LIPASE HOMOLOG-RELATED"/>
    <property type="match status" value="1"/>
</dbReference>
<dbReference type="GO" id="GO:0046872">
    <property type="term" value="F:metal ion binding"/>
    <property type="evidence" value="ECO:0007669"/>
    <property type="project" value="UniProtKB-KW"/>
</dbReference>
<dbReference type="GO" id="GO:0046340">
    <property type="term" value="P:diacylglycerol catabolic process"/>
    <property type="evidence" value="ECO:0007669"/>
    <property type="project" value="TreeGrafter"/>
</dbReference>
<dbReference type="AlphaFoldDB" id="J9DUR2"/>
<evidence type="ECO:0000256" key="3">
    <source>
        <dbReference type="ARBA" id="ARBA00022475"/>
    </source>
</evidence>
<dbReference type="InterPro" id="IPR052214">
    <property type="entry name" value="DAG_Lipase-Related"/>
</dbReference>
<dbReference type="InterPro" id="IPR029058">
    <property type="entry name" value="AB_hydrolase_fold"/>
</dbReference>
<dbReference type="GO" id="GO:0019369">
    <property type="term" value="P:arachidonate metabolic process"/>
    <property type="evidence" value="ECO:0007669"/>
    <property type="project" value="TreeGrafter"/>
</dbReference>
<evidence type="ECO:0000256" key="10">
    <source>
        <dbReference type="ARBA" id="ARBA00022989"/>
    </source>
</evidence>
<keyword evidence="3" id="KW-1003">Cell membrane</keyword>
<dbReference type="Gene3D" id="3.40.50.1820">
    <property type="entry name" value="alpha/beta hydrolase"/>
    <property type="match status" value="1"/>
</dbReference>
<reference evidence="18" key="2">
    <citation type="submission" date="2015-07" db="EMBL/GenBank/DDBJ databases">
        <title>Contrasting host-pathogen interactions and genome evolution in two generalist and specialist microsporidian pathogens of mosquitoes.</title>
        <authorList>
            <consortium name="The Broad Institute Genomics Platform"/>
            <consortium name="The Broad Institute Genome Sequencing Center for Infectious Disease"/>
            <person name="Cuomo C.A."/>
            <person name="Sanscrainte N.D."/>
            <person name="Goldberg J.M."/>
            <person name="Heiman D."/>
            <person name="Young S."/>
            <person name="Zeng Q."/>
            <person name="Becnel J.J."/>
            <person name="Birren B.W."/>
        </authorList>
    </citation>
    <scope>NUCLEOTIDE SEQUENCE [LARGE SCALE GENOMIC DNA]</scope>
    <source>
        <strain evidence="18">USNM 41457</strain>
    </source>
</reference>
<keyword evidence="9" id="KW-0442">Lipid degradation</keyword>
<feature type="domain" description="Fungal lipase-type" evidence="16">
    <location>
        <begin position="447"/>
        <end position="574"/>
    </location>
</feature>
<keyword evidence="18" id="KW-1185">Reference proteome</keyword>
<dbReference type="GO" id="GO:0016298">
    <property type="term" value="F:lipase activity"/>
    <property type="evidence" value="ECO:0007669"/>
    <property type="project" value="TreeGrafter"/>
</dbReference>
<evidence type="ECO:0000256" key="15">
    <source>
        <dbReference type="SAM" id="MobiDB-lite"/>
    </source>
</evidence>
<accession>J9DUR2</accession>